<protein>
    <submittedName>
        <fullName evidence="1">Uncharacterized protein</fullName>
    </submittedName>
</protein>
<sequence length="107" mass="11346">MGKGKGHQRAGYNERRRSTVHLATQALGCGHCDVRAGLVLQRPLRDVLTRHIAMASLENRRTATPAVDARTGRGTSAGAVHVSDHNKTGATGSTQHCPRAALQEDAA</sequence>
<gene>
    <name evidence="1" type="ORF">TRIUR3_04686</name>
</gene>
<organism evidence="1">
    <name type="scientific">Triticum urartu</name>
    <name type="common">Red wild einkorn</name>
    <name type="synonym">Crithodium urartu</name>
    <dbReference type="NCBI Taxonomy" id="4572"/>
    <lineage>
        <taxon>Eukaryota</taxon>
        <taxon>Viridiplantae</taxon>
        <taxon>Streptophyta</taxon>
        <taxon>Embryophyta</taxon>
        <taxon>Tracheophyta</taxon>
        <taxon>Spermatophyta</taxon>
        <taxon>Magnoliopsida</taxon>
        <taxon>Liliopsida</taxon>
        <taxon>Poales</taxon>
        <taxon>Poaceae</taxon>
        <taxon>BOP clade</taxon>
        <taxon>Pooideae</taxon>
        <taxon>Triticodae</taxon>
        <taxon>Triticeae</taxon>
        <taxon>Triticinae</taxon>
        <taxon>Triticum</taxon>
    </lineage>
</organism>
<accession>M7YFP5</accession>
<proteinExistence type="predicted"/>
<evidence type="ECO:0000313" key="1">
    <source>
        <dbReference type="EMBL" id="EMS45541.1"/>
    </source>
</evidence>
<dbReference type="AlphaFoldDB" id="M7YFP5"/>
<name>M7YFP5_TRIUA</name>
<dbReference type="EMBL" id="KD285423">
    <property type="protein sequence ID" value="EMS45541.1"/>
    <property type="molecule type" value="Genomic_DNA"/>
</dbReference>
<reference evidence="1" key="1">
    <citation type="journal article" date="2013" name="Nature">
        <title>Draft genome of the wheat A-genome progenitor Triticum urartu.</title>
        <authorList>
            <person name="Ling H.Q."/>
            <person name="Zhao S."/>
            <person name="Liu D."/>
            <person name="Wang J."/>
            <person name="Sun H."/>
            <person name="Zhang C."/>
            <person name="Fan H."/>
            <person name="Li D."/>
            <person name="Dong L."/>
            <person name="Tao Y."/>
            <person name="Gao C."/>
            <person name="Wu H."/>
            <person name="Li Y."/>
            <person name="Cui Y."/>
            <person name="Guo X."/>
            <person name="Zheng S."/>
            <person name="Wang B."/>
            <person name="Yu K."/>
            <person name="Liang Q."/>
            <person name="Yang W."/>
            <person name="Lou X."/>
            <person name="Chen J."/>
            <person name="Feng M."/>
            <person name="Jian J."/>
            <person name="Zhang X."/>
            <person name="Luo G."/>
            <person name="Jiang Y."/>
            <person name="Liu J."/>
            <person name="Wang Z."/>
            <person name="Sha Y."/>
            <person name="Zhang B."/>
            <person name="Wu H."/>
            <person name="Tang D."/>
            <person name="Shen Q."/>
            <person name="Xue P."/>
            <person name="Zou S."/>
            <person name="Wang X."/>
            <person name="Liu X."/>
            <person name="Wang F."/>
            <person name="Yang Y."/>
            <person name="An X."/>
            <person name="Dong Z."/>
            <person name="Zhang K."/>
            <person name="Zhang X."/>
            <person name="Luo M.C."/>
            <person name="Dvorak J."/>
            <person name="Tong Y."/>
            <person name="Wang J."/>
            <person name="Yang H."/>
            <person name="Li Z."/>
            <person name="Wang D."/>
            <person name="Zhang A."/>
            <person name="Wang J."/>
        </authorList>
    </citation>
    <scope>NUCLEOTIDE SEQUENCE</scope>
</reference>